<evidence type="ECO:0000256" key="9">
    <source>
        <dbReference type="ARBA" id="ARBA00023315"/>
    </source>
</evidence>
<dbReference type="Pfam" id="PF03982">
    <property type="entry name" value="DAGAT"/>
    <property type="match status" value="1"/>
</dbReference>
<dbReference type="EMBL" id="BFEA01000135">
    <property type="protein sequence ID" value="GBG70708.1"/>
    <property type="molecule type" value="Genomic_DNA"/>
</dbReference>
<evidence type="ECO:0000256" key="11">
    <source>
        <dbReference type="SAM" id="Phobius"/>
    </source>
</evidence>
<dbReference type="PANTHER" id="PTHR24559:SF444">
    <property type="entry name" value="REVERSE TRANSCRIPTASE DOMAIN-CONTAINING PROTEIN"/>
    <property type="match status" value="1"/>
</dbReference>
<keyword evidence="3" id="KW-0808">Transferase</keyword>
<keyword evidence="14" id="KW-1185">Reference proteome</keyword>
<keyword evidence="5" id="KW-0540">Nuclease</keyword>
<keyword evidence="6" id="KW-0255">Endonuclease</keyword>
<dbReference type="GO" id="GO:0006508">
    <property type="term" value="P:proteolysis"/>
    <property type="evidence" value="ECO:0007669"/>
    <property type="project" value="UniProtKB-KW"/>
</dbReference>
<keyword evidence="7" id="KW-0378">Hydrolase</keyword>
<proteinExistence type="inferred from homology"/>
<evidence type="ECO:0000256" key="10">
    <source>
        <dbReference type="SAM" id="MobiDB-lite"/>
    </source>
</evidence>
<evidence type="ECO:0000256" key="2">
    <source>
        <dbReference type="ARBA" id="ARBA00022670"/>
    </source>
</evidence>
<keyword evidence="11" id="KW-1133">Transmembrane helix</keyword>
<evidence type="ECO:0000256" key="7">
    <source>
        <dbReference type="ARBA" id="ARBA00022801"/>
    </source>
</evidence>
<protein>
    <recommendedName>
        <fullName evidence="12">Reverse transcriptase domain-containing protein</fullName>
    </recommendedName>
</protein>
<keyword evidence="11" id="KW-0812">Transmembrane</keyword>
<evidence type="ECO:0000256" key="8">
    <source>
        <dbReference type="ARBA" id="ARBA00022918"/>
    </source>
</evidence>
<dbReference type="GO" id="GO:0003964">
    <property type="term" value="F:RNA-directed DNA polymerase activity"/>
    <property type="evidence" value="ECO:0007669"/>
    <property type="project" value="UniProtKB-KW"/>
</dbReference>
<evidence type="ECO:0000313" key="13">
    <source>
        <dbReference type="EMBL" id="GBG70708.1"/>
    </source>
</evidence>
<dbReference type="PROSITE" id="PS50878">
    <property type="entry name" value="RT_POL"/>
    <property type="match status" value="1"/>
</dbReference>
<keyword evidence="4" id="KW-0548">Nucleotidyltransferase</keyword>
<dbReference type="Pfam" id="PF00078">
    <property type="entry name" value="RVT_1"/>
    <property type="match status" value="1"/>
</dbReference>
<comment type="similarity">
    <text evidence="1">Belongs to the diacylglycerol acyltransferase family.</text>
</comment>
<dbReference type="FunFam" id="3.10.10.10:FF:000007">
    <property type="entry name" value="Retrovirus-related Pol polyprotein from transposon 17.6-like Protein"/>
    <property type="match status" value="1"/>
</dbReference>
<dbReference type="PANTHER" id="PTHR24559">
    <property type="entry name" value="TRANSPOSON TY3-I GAG-POL POLYPROTEIN"/>
    <property type="match status" value="1"/>
</dbReference>
<sequence>MSEEELSVLRAQLDDLLEKGWIRPSSSPYGAPVLFVRKKNKDLRLCIDYRKLNAQTVKNAGPLPRIDDFLKRLGSAKFFSKLDLKSGYHQLEIRPEDRYKTAFKTRYGHFKWLVMPFGLTNAPTTFQAAMTLEFRHMLDRFVLIYLDDMLVYSRSLDEHVEHLRTVLERLRQAKYKANRDKCEFARQELEYLGHYVTPQGIRPLADKIEAIRVQSQEGSGADRKIFENAHCLRTFYLDLHVVKRTLPFRCPLTVGGEGLGRLWNMGEQARCSDFGGGDVGMACVDALESGSSRVDDDVLDGHWDHKMGDAQGEEHLDGGHAPHDGSSGDAICSVPPEEEHVGRQDSQKETKGNAAMDFALPNSSGTTSSAGLTKYGEGQQDVRHGVDGNVLVTSRPTNRGESACNATPTPINNAKMVADEGDEHTIVQLLKRMPRKVQMSIALFIWICGIHLNIMIIALILWYIRRPIGISLLCVYLTLILIPVSEPSAWARSLTRFVCSTVVQYFPIKVKIAENASFDPNRAYVIGLEPHSVLPLATVALSPVLRNSPVPKIRLLGTSMLKYVPIIRHVWTWMGVHDVSRETFVKLLSDGYSCTLVPGGVQECLYMEKGKEVIFLRARRGFLRIAISTGSPVVPAYCFRQSYAFSFWAPKAKWFQRLARAIHYVPMIYWGVMCSPIPWPGEMLVVVGKPIEVPHVKDPTPDQVLAVQTKFIKAMEDLYEEYKREGRMGDVPLVVM</sequence>
<dbReference type="CDD" id="cd01647">
    <property type="entry name" value="RT_LTR"/>
    <property type="match status" value="1"/>
</dbReference>
<organism evidence="13 14">
    <name type="scientific">Chara braunii</name>
    <name type="common">Braun's stonewort</name>
    <dbReference type="NCBI Taxonomy" id="69332"/>
    <lineage>
        <taxon>Eukaryota</taxon>
        <taxon>Viridiplantae</taxon>
        <taxon>Streptophyta</taxon>
        <taxon>Charophyceae</taxon>
        <taxon>Charales</taxon>
        <taxon>Characeae</taxon>
        <taxon>Chara</taxon>
    </lineage>
</organism>
<evidence type="ECO:0000256" key="4">
    <source>
        <dbReference type="ARBA" id="ARBA00022695"/>
    </source>
</evidence>
<keyword evidence="11" id="KW-0472">Membrane</keyword>
<dbReference type="OrthoDB" id="264532at2759"/>
<dbReference type="GO" id="GO:0004519">
    <property type="term" value="F:endonuclease activity"/>
    <property type="evidence" value="ECO:0007669"/>
    <property type="project" value="UniProtKB-KW"/>
</dbReference>
<dbReference type="Gene3D" id="3.10.10.10">
    <property type="entry name" value="HIV Type 1 Reverse Transcriptase, subunit A, domain 1"/>
    <property type="match status" value="1"/>
</dbReference>
<evidence type="ECO:0000313" key="14">
    <source>
        <dbReference type="Proteomes" id="UP000265515"/>
    </source>
</evidence>
<dbReference type="Gene3D" id="3.30.70.270">
    <property type="match status" value="1"/>
</dbReference>
<name>A0A388KL38_CHABU</name>
<feature type="transmembrane region" description="Helical" evidence="11">
    <location>
        <begin position="468"/>
        <end position="484"/>
    </location>
</feature>
<dbReference type="InterPro" id="IPR053134">
    <property type="entry name" value="RNA-dir_DNA_polymerase"/>
</dbReference>
<evidence type="ECO:0000256" key="6">
    <source>
        <dbReference type="ARBA" id="ARBA00022759"/>
    </source>
</evidence>
<dbReference type="InterPro" id="IPR007130">
    <property type="entry name" value="DAGAT"/>
</dbReference>
<feature type="domain" description="Reverse transcriptase" evidence="12">
    <location>
        <begin position="17"/>
        <end position="196"/>
    </location>
</feature>
<dbReference type="Proteomes" id="UP000265515">
    <property type="component" value="Unassembled WGS sequence"/>
</dbReference>
<feature type="compositionally biased region" description="Basic and acidic residues" evidence="10">
    <location>
        <begin position="337"/>
        <end position="351"/>
    </location>
</feature>
<keyword evidence="9" id="KW-0012">Acyltransferase</keyword>
<accession>A0A388KL38</accession>
<dbReference type="STRING" id="69332.A0A388KL38"/>
<feature type="region of interest" description="Disordered" evidence="10">
    <location>
        <begin position="295"/>
        <end position="368"/>
    </location>
</feature>
<reference evidence="13 14" key="1">
    <citation type="journal article" date="2018" name="Cell">
        <title>The Chara Genome: Secondary Complexity and Implications for Plant Terrestrialization.</title>
        <authorList>
            <person name="Nishiyama T."/>
            <person name="Sakayama H."/>
            <person name="Vries J.D."/>
            <person name="Buschmann H."/>
            <person name="Saint-Marcoux D."/>
            <person name="Ullrich K.K."/>
            <person name="Haas F.B."/>
            <person name="Vanderstraeten L."/>
            <person name="Becker D."/>
            <person name="Lang D."/>
            <person name="Vosolsobe S."/>
            <person name="Rombauts S."/>
            <person name="Wilhelmsson P.K.I."/>
            <person name="Janitza P."/>
            <person name="Kern R."/>
            <person name="Heyl A."/>
            <person name="Rumpler F."/>
            <person name="Villalobos L.I.A.C."/>
            <person name="Clay J.M."/>
            <person name="Skokan R."/>
            <person name="Toyoda A."/>
            <person name="Suzuki Y."/>
            <person name="Kagoshima H."/>
            <person name="Schijlen E."/>
            <person name="Tajeshwar N."/>
            <person name="Catarino B."/>
            <person name="Hetherington A.J."/>
            <person name="Saltykova A."/>
            <person name="Bonnot C."/>
            <person name="Breuninger H."/>
            <person name="Symeonidi A."/>
            <person name="Radhakrishnan G.V."/>
            <person name="Van Nieuwerburgh F."/>
            <person name="Deforce D."/>
            <person name="Chang C."/>
            <person name="Karol K.G."/>
            <person name="Hedrich R."/>
            <person name="Ulvskov P."/>
            <person name="Glockner G."/>
            <person name="Delwiche C.F."/>
            <person name="Petrasek J."/>
            <person name="Van de Peer Y."/>
            <person name="Friml J."/>
            <person name="Beilby M."/>
            <person name="Dolan L."/>
            <person name="Kohara Y."/>
            <person name="Sugano S."/>
            <person name="Fujiyama A."/>
            <person name="Delaux P.-M."/>
            <person name="Quint M."/>
            <person name="TheiBen G."/>
            <person name="Hagemann M."/>
            <person name="Harholt J."/>
            <person name="Dunand C."/>
            <person name="Zachgo S."/>
            <person name="Langdale J."/>
            <person name="Maumus F."/>
            <person name="Straeten D.V.D."/>
            <person name="Gould S.B."/>
            <person name="Rensing S.A."/>
        </authorList>
    </citation>
    <scope>NUCLEOTIDE SEQUENCE [LARGE SCALE GENOMIC DNA]</scope>
    <source>
        <strain evidence="13 14">S276</strain>
    </source>
</reference>
<dbReference type="Gramene" id="GBG70708">
    <property type="protein sequence ID" value="GBG70708"/>
    <property type="gene ID" value="CBR_g8007"/>
</dbReference>
<dbReference type="CDD" id="cd07987">
    <property type="entry name" value="LPLAT_MGAT-like"/>
    <property type="match status" value="1"/>
</dbReference>
<feature type="transmembrane region" description="Helical" evidence="11">
    <location>
        <begin position="441"/>
        <end position="462"/>
    </location>
</feature>
<evidence type="ECO:0000259" key="12">
    <source>
        <dbReference type="PROSITE" id="PS50878"/>
    </source>
</evidence>
<comment type="caution">
    <text evidence="13">The sequence shown here is derived from an EMBL/GenBank/DDBJ whole genome shotgun (WGS) entry which is preliminary data.</text>
</comment>
<dbReference type="InterPro" id="IPR000477">
    <property type="entry name" value="RT_dom"/>
</dbReference>
<evidence type="ECO:0000256" key="5">
    <source>
        <dbReference type="ARBA" id="ARBA00022722"/>
    </source>
</evidence>
<evidence type="ECO:0000256" key="1">
    <source>
        <dbReference type="ARBA" id="ARBA00005420"/>
    </source>
</evidence>
<dbReference type="GO" id="GO:0008233">
    <property type="term" value="F:peptidase activity"/>
    <property type="evidence" value="ECO:0007669"/>
    <property type="project" value="UniProtKB-KW"/>
</dbReference>
<dbReference type="InterPro" id="IPR043502">
    <property type="entry name" value="DNA/RNA_pol_sf"/>
</dbReference>
<feature type="compositionally biased region" description="Basic and acidic residues" evidence="10">
    <location>
        <begin position="295"/>
        <end position="323"/>
    </location>
</feature>
<dbReference type="GO" id="GO:0004144">
    <property type="term" value="F:diacylglycerol O-acyltransferase activity"/>
    <property type="evidence" value="ECO:0007669"/>
    <property type="project" value="UniProtKB-ARBA"/>
</dbReference>
<dbReference type="SUPFAM" id="SSF56672">
    <property type="entry name" value="DNA/RNA polymerases"/>
    <property type="match status" value="1"/>
</dbReference>
<gene>
    <name evidence="13" type="ORF">CBR_g8007</name>
</gene>
<dbReference type="AlphaFoldDB" id="A0A388KL38"/>
<keyword evidence="2" id="KW-0645">Protease</keyword>
<keyword evidence="8" id="KW-0695">RNA-directed DNA polymerase</keyword>
<dbReference type="InterPro" id="IPR043128">
    <property type="entry name" value="Rev_trsase/Diguanyl_cyclase"/>
</dbReference>
<evidence type="ECO:0000256" key="3">
    <source>
        <dbReference type="ARBA" id="ARBA00022679"/>
    </source>
</evidence>
<dbReference type="GO" id="GO:0019432">
    <property type="term" value="P:triglyceride biosynthetic process"/>
    <property type="evidence" value="ECO:0007669"/>
    <property type="project" value="UniProtKB-ARBA"/>
</dbReference>